<dbReference type="RefSeq" id="XP_009175834.1">
    <property type="nucleotide sequence ID" value="XM_009177570.1"/>
</dbReference>
<evidence type="ECO:0000313" key="2">
    <source>
        <dbReference type="Proteomes" id="UP000054324"/>
    </source>
</evidence>
<reference evidence="1 2" key="1">
    <citation type="submission" date="2013-11" db="EMBL/GenBank/DDBJ databases">
        <title>Opisthorchis viverrini - life in the bile duct.</title>
        <authorList>
            <person name="Young N.D."/>
            <person name="Nagarajan N."/>
            <person name="Lin S.J."/>
            <person name="Korhonen P.K."/>
            <person name="Jex A.R."/>
            <person name="Hall R.S."/>
            <person name="Safavi-Hemami H."/>
            <person name="Kaewkong W."/>
            <person name="Bertrand D."/>
            <person name="Gao S."/>
            <person name="Seet Q."/>
            <person name="Wongkham S."/>
            <person name="Teh B.T."/>
            <person name="Wongkham C."/>
            <person name="Intapan P.M."/>
            <person name="Maleewong W."/>
            <person name="Yang X."/>
            <person name="Hu M."/>
            <person name="Wang Z."/>
            <person name="Hofmann A."/>
            <person name="Sternberg P.W."/>
            <person name="Tan P."/>
            <person name="Wang J."/>
            <person name="Gasser R.B."/>
        </authorList>
    </citation>
    <scope>NUCLEOTIDE SEQUENCE [LARGE SCALE GENOMIC DNA]</scope>
</reference>
<dbReference type="GeneID" id="20325197"/>
<dbReference type="AlphaFoldDB" id="A0A074ZB19"/>
<evidence type="ECO:0000313" key="1">
    <source>
        <dbReference type="EMBL" id="KER20430.1"/>
    </source>
</evidence>
<dbReference type="KEGG" id="ovi:T265_11029"/>
<dbReference type="CTD" id="20325197"/>
<dbReference type="Proteomes" id="UP000054324">
    <property type="component" value="Unassembled WGS sequence"/>
</dbReference>
<dbReference type="EMBL" id="KL597059">
    <property type="protein sequence ID" value="KER20430.1"/>
    <property type="molecule type" value="Genomic_DNA"/>
</dbReference>
<organism evidence="1 2">
    <name type="scientific">Opisthorchis viverrini</name>
    <name type="common">Southeast Asian liver fluke</name>
    <dbReference type="NCBI Taxonomy" id="6198"/>
    <lineage>
        <taxon>Eukaryota</taxon>
        <taxon>Metazoa</taxon>
        <taxon>Spiralia</taxon>
        <taxon>Lophotrochozoa</taxon>
        <taxon>Platyhelminthes</taxon>
        <taxon>Trematoda</taxon>
        <taxon>Digenea</taxon>
        <taxon>Opisthorchiida</taxon>
        <taxon>Opisthorchiata</taxon>
        <taxon>Opisthorchiidae</taxon>
        <taxon>Opisthorchis</taxon>
    </lineage>
</organism>
<protein>
    <submittedName>
        <fullName evidence="1">Uncharacterized protein</fullName>
    </submittedName>
</protein>
<name>A0A074ZB19_OPIVI</name>
<sequence length="107" mass="11678">MACIHGMIHRIEASAQDSCVGFVLVAYLRSHSFGVLPVWSLTLVLVAEEFETVVTHSSVNMLHSETPSRRAIKAWDKLLPLGKLSTPRSLPLSIGLGEKIAARQMAP</sequence>
<proteinExistence type="predicted"/>
<accession>A0A074ZB19</accession>
<gene>
    <name evidence="1" type="ORF">T265_11029</name>
</gene>
<keyword evidence="2" id="KW-1185">Reference proteome</keyword>